<sequence>MLSVRYSRRSEYVFLSIDALDDIPAEYRHLTVLSTTGRGIVLGPRDTGHSSSSFVGGTPARALPALLAEVPRCSAQATSPVREARNPCYIHRLPTELLCAIFLMCGEPNTRFIYPRDLYMHYFKEHAMLRTYSREAVKLGRVCSRWLIVTRGCPILWTMFDVFYPRPGDIVGLKLCLKYSAGLPLSLQLEEGPVVSLRRPDVSRRLMQLVADNASRWQELSLYLLDASDILDPLIASHEGSFSCLMRASLYLWKMNRSQVRPDELLWNLLYGSRSLRTVEWWDDPYHPLHTATPPVHRLTHIGAHCIPPDHLINMLQVCSQLEVLQADVESAEFVFPGLPDAHLLPMVDNIALPRLRILMLCGMRDWSRLYNALTAPMLDRLDLSAAGVQASSIEAMLTRSSARLTMLTLHWPQPGYGDETGALLQCSPLRHLKILRYAKDDSPDNMSDDYDPRSCLPAALCIFTASFQVAEAAYRGLKARHLCPFINS</sequence>
<reference evidence="1 2" key="1">
    <citation type="journal article" date="2019" name="New Phytol.">
        <title>Comparative genomics reveals unique wood-decay strategies and fruiting body development in the Schizophyllaceae.</title>
        <authorList>
            <person name="Almasi E."/>
            <person name="Sahu N."/>
            <person name="Krizsan K."/>
            <person name="Balint B."/>
            <person name="Kovacs G.M."/>
            <person name="Kiss B."/>
            <person name="Cseklye J."/>
            <person name="Drula E."/>
            <person name="Henrissat B."/>
            <person name="Nagy I."/>
            <person name="Chovatia M."/>
            <person name="Adam C."/>
            <person name="LaButti K."/>
            <person name="Lipzen A."/>
            <person name="Riley R."/>
            <person name="Grigoriev I.V."/>
            <person name="Nagy L.G."/>
        </authorList>
    </citation>
    <scope>NUCLEOTIDE SEQUENCE [LARGE SCALE GENOMIC DNA]</scope>
    <source>
        <strain evidence="1 2">NL-1724</strain>
    </source>
</reference>
<accession>A0A550CVY0</accession>
<dbReference type="Gene3D" id="3.80.10.10">
    <property type="entry name" value="Ribonuclease Inhibitor"/>
    <property type="match status" value="1"/>
</dbReference>
<evidence type="ECO:0000313" key="2">
    <source>
        <dbReference type="Proteomes" id="UP000320762"/>
    </source>
</evidence>
<dbReference type="Proteomes" id="UP000320762">
    <property type="component" value="Unassembled WGS sequence"/>
</dbReference>
<dbReference type="EMBL" id="VDMD01000001">
    <property type="protein sequence ID" value="TRM68949.1"/>
    <property type="molecule type" value="Genomic_DNA"/>
</dbReference>
<dbReference type="OrthoDB" id="2859538at2759"/>
<proteinExistence type="predicted"/>
<evidence type="ECO:0000313" key="1">
    <source>
        <dbReference type="EMBL" id="TRM68949.1"/>
    </source>
</evidence>
<name>A0A550CVY0_9AGAR</name>
<dbReference type="AlphaFoldDB" id="A0A550CVY0"/>
<protein>
    <submittedName>
        <fullName evidence="1">Uncharacterized protein</fullName>
    </submittedName>
</protein>
<dbReference type="InterPro" id="IPR032675">
    <property type="entry name" value="LRR_dom_sf"/>
</dbReference>
<gene>
    <name evidence="1" type="ORF">BD626DRAFT_3339</name>
</gene>
<keyword evidence="2" id="KW-1185">Reference proteome</keyword>
<organism evidence="1 2">
    <name type="scientific">Schizophyllum amplum</name>
    <dbReference type="NCBI Taxonomy" id="97359"/>
    <lineage>
        <taxon>Eukaryota</taxon>
        <taxon>Fungi</taxon>
        <taxon>Dikarya</taxon>
        <taxon>Basidiomycota</taxon>
        <taxon>Agaricomycotina</taxon>
        <taxon>Agaricomycetes</taxon>
        <taxon>Agaricomycetidae</taxon>
        <taxon>Agaricales</taxon>
        <taxon>Schizophyllaceae</taxon>
        <taxon>Schizophyllum</taxon>
    </lineage>
</organism>
<comment type="caution">
    <text evidence="1">The sequence shown here is derived from an EMBL/GenBank/DDBJ whole genome shotgun (WGS) entry which is preliminary data.</text>
</comment>